<evidence type="ECO:0008006" key="3">
    <source>
        <dbReference type="Google" id="ProtNLM"/>
    </source>
</evidence>
<sequence>MDQACFLDSQVSWYSRSLSRGVRRHYKSPYLLQRWQLAKEEEQYFEEAVLFAALASAPPPCPRIRTRFNFNALPDAVCKSRFRFDKSELCLLVKLLMIPDNIVTRERTKATGLEALCVLLYKLAVPVRWEDPEIFFGRSSSGLSNIFMHLLDLLDATFSSLILFNRNVAAARLKEYSQAVFDAGSPYTNVWCFVDGTVRDYKSSKKKFQTAHTSTGYKKQALQCEADPMGLLAFSPSDDYTTDSVEDMDVAATGSGEDMDVAPSADENTSTTDNGTACSALYSNSGSSGVVAAVDGGQDSDSFLEYENAAGGTGPFSISGVAIQNKVQYISVGNYDSEEMAERSLDQLNHFVYSYKTQYVSMFQVGKEFECRSHKGCHHRIKLTTHQAGETGNKFQILQKGEHAGTVVNLTTKGNSPILKPEVDALLKLDMTAGLVKNMLLLKYLRDTTMLALVPETKKMDNRNAYLKRLAGDGWEISKFVALTNGTAGKLSQSRGEFYRVDETNGADMNELIVLDEFEHLVTVEVVSVASLGVVVTTRALFCNVEHAVHDQGDSLVLSTDGTYSIDHADAIASALELVWPHIEILFCWEHFLRQSRKQTKLEKTKGFMKDIGEQHLRRLHQSRSLKQIRALSKRVVKAWKEAGEDKLAGWHQNVYLTNSWERWSVNSSSVPGFPPA</sequence>
<evidence type="ECO:0000313" key="1">
    <source>
        <dbReference type="EMBL" id="ETO86280.1"/>
    </source>
</evidence>
<accession>A0A081B569</accession>
<gene>
    <name evidence="1" type="ORF">F444_00170</name>
</gene>
<comment type="caution">
    <text evidence="1">The sequence shown here is derived from an EMBL/GenBank/DDBJ whole genome shotgun (WGS) entry which is preliminary data.</text>
</comment>
<dbReference type="PANTHER" id="PTHR34615:SF1">
    <property type="entry name" value="PX DOMAIN-CONTAINING PROTEIN"/>
    <property type="match status" value="1"/>
</dbReference>
<reference evidence="1 2" key="1">
    <citation type="submission" date="2013-11" db="EMBL/GenBank/DDBJ databases">
        <title>The Genome Sequence of Phytophthora parasitica P1976.</title>
        <authorList>
            <consortium name="The Broad Institute Genomics Platform"/>
            <person name="Russ C."/>
            <person name="Tyler B."/>
            <person name="Panabieres F."/>
            <person name="Shan W."/>
            <person name="Tripathy S."/>
            <person name="Grunwald N."/>
            <person name="Machado M."/>
            <person name="Johnson C.S."/>
            <person name="Walker B."/>
            <person name="Young S."/>
            <person name="Zeng Q."/>
            <person name="Gargeya S."/>
            <person name="Fitzgerald M."/>
            <person name="Haas B."/>
            <person name="Abouelleil A."/>
            <person name="Allen A.W."/>
            <person name="Alvarado L."/>
            <person name="Arachchi H.M."/>
            <person name="Berlin A.M."/>
            <person name="Chapman S.B."/>
            <person name="Gainer-Dewar J."/>
            <person name="Goldberg J."/>
            <person name="Griggs A."/>
            <person name="Gujja S."/>
            <person name="Hansen M."/>
            <person name="Howarth C."/>
            <person name="Imamovic A."/>
            <person name="Ireland A."/>
            <person name="Larimer J."/>
            <person name="McCowan C."/>
            <person name="Murphy C."/>
            <person name="Pearson M."/>
            <person name="Poon T.W."/>
            <person name="Priest M."/>
            <person name="Roberts A."/>
            <person name="Saif S."/>
            <person name="Shea T."/>
            <person name="Sisk P."/>
            <person name="Sykes S."/>
            <person name="Wortman J."/>
            <person name="Nusbaum C."/>
            <person name="Birren B."/>
        </authorList>
    </citation>
    <scope>NUCLEOTIDE SEQUENCE [LARGE SCALE GENOMIC DNA]</scope>
    <source>
        <strain evidence="1 2">P1976</strain>
    </source>
</reference>
<dbReference type="PANTHER" id="PTHR34615">
    <property type="entry name" value="PX DOMAIN-CONTAINING PROTEIN"/>
    <property type="match status" value="1"/>
</dbReference>
<organism evidence="1 2">
    <name type="scientific">Phytophthora nicotianae P1976</name>
    <dbReference type="NCBI Taxonomy" id="1317066"/>
    <lineage>
        <taxon>Eukaryota</taxon>
        <taxon>Sar</taxon>
        <taxon>Stramenopiles</taxon>
        <taxon>Oomycota</taxon>
        <taxon>Peronosporomycetes</taxon>
        <taxon>Peronosporales</taxon>
        <taxon>Peronosporaceae</taxon>
        <taxon>Phytophthora</taxon>
    </lineage>
</organism>
<name>A0A081B569_PHYNI</name>
<dbReference type="Proteomes" id="UP000028582">
    <property type="component" value="Unassembled WGS sequence"/>
</dbReference>
<dbReference type="EMBL" id="ANJA01000045">
    <property type="protein sequence ID" value="ETO86280.1"/>
    <property type="molecule type" value="Genomic_DNA"/>
</dbReference>
<protein>
    <recommendedName>
        <fullName evidence="3">MULE transposase domain-containing protein</fullName>
    </recommendedName>
</protein>
<dbReference type="AlphaFoldDB" id="A0A081B569"/>
<proteinExistence type="predicted"/>
<evidence type="ECO:0000313" key="2">
    <source>
        <dbReference type="Proteomes" id="UP000028582"/>
    </source>
</evidence>